<reference evidence="1 2" key="1">
    <citation type="submission" date="2024-01" db="EMBL/GenBank/DDBJ databases">
        <title>A draft genome for a cacao thread blight-causing isolate of Paramarasmius palmivorus.</title>
        <authorList>
            <person name="Baruah I.K."/>
            <person name="Bukari Y."/>
            <person name="Amoako-Attah I."/>
            <person name="Meinhardt L.W."/>
            <person name="Bailey B.A."/>
            <person name="Cohen S.P."/>
        </authorList>
    </citation>
    <scope>NUCLEOTIDE SEQUENCE [LARGE SCALE GENOMIC DNA]</scope>
    <source>
        <strain evidence="1 2">GH-12</strain>
    </source>
</reference>
<evidence type="ECO:0000313" key="2">
    <source>
        <dbReference type="Proteomes" id="UP001383192"/>
    </source>
</evidence>
<keyword evidence="2" id="KW-1185">Reference proteome</keyword>
<evidence type="ECO:0008006" key="3">
    <source>
        <dbReference type="Google" id="ProtNLM"/>
    </source>
</evidence>
<comment type="caution">
    <text evidence="1">The sequence shown here is derived from an EMBL/GenBank/DDBJ whole genome shotgun (WGS) entry which is preliminary data.</text>
</comment>
<dbReference type="Pfam" id="PF19086">
    <property type="entry name" value="Terpene_syn_C_2"/>
    <property type="match status" value="1"/>
</dbReference>
<dbReference type="Gene3D" id="1.10.600.10">
    <property type="entry name" value="Farnesyl Diphosphate Synthase"/>
    <property type="match status" value="1"/>
</dbReference>
<protein>
    <recommendedName>
        <fullName evidence="3">Terpene synthase</fullName>
    </recommendedName>
</protein>
<organism evidence="1 2">
    <name type="scientific">Paramarasmius palmivorus</name>
    <dbReference type="NCBI Taxonomy" id="297713"/>
    <lineage>
        <taxon>Eukaryota</taxon>
        <taxon>Fungi</taxon>
        <taxon>Dikarya</taxon>
        <taxon>Basidiomycota</taxon>
        <taxon>Agaricomycotina</taxon>
        <taxon>Agaricomycetes</taxon>
        <taxon>Agaricomycetidae</taxon>
        <taxon>Agaricales</taxon>
        <taxon>Marasmiineae</taxon>
        <taxon>Marasmiaceae</taxon>
        <taxon>Paramarasmius</taxon>
    </lineage>
</organism>
<name>A0AAW0C0T5_9AGAR</name>
<evidence type="ECO:0000313" key="1">
    <source>
        <dbReference type="EMBL" id="KAK7032048.1"/>
    </source>
</evidence>
<proteinExistence type="predicted"/>
<dbReference type="EMBL" id="JAYKXP010000068">
    <property type="protein sequence ID" value="KAK7032048.1"/>
    <property type="molecule type" value="Genomic_DNA"/>
</dbReference>
<accession>A0AAW0C0T5</accession>
<sequence>MSTALDVSLFPECFTSFPVRLHKDERLLAARCNTLVEEFSHLLPDYQPPSLSAGPHGVVYALCFPEGEIRRLMLCAEFTESAWFYDEAVLLHAAVKQMFVQGSQRANGPDLDVAPKKWLSLISIFQHTAARMIDVDPKGAPWLLERHVQYWSEYDSTKGSYDRIEDYIRYRNLNIGYWTMSNSMQWCLDIYLSDEEMRLSQDFDTSSTRVLTLTNDYWSWSREKGQVSDRALNGIPVVMKQYSMSEADAKIFVKGMIVEAEQRTRALGLELKKHSDVLRRYVEGIFLILGGNALWSSTCPRYNEVAE</sequence>
<dbReference type="InterPro" id="IPR008949">
    <property type="entry name" value="Isoprenoid_synthase_dom_sf"/>
</dbReference>
<dbReference type="SUPFAM" id="SSF48576">
    <property type="entry name" value="Terpenoid synthases"/>
    <property type="match status" value="1"/>
</dbReference>
<gene>
    <name evidence="1" type="ORF">VNI00_013417</name>
</gene>
<dbReference type="AlphaFoldDB" id="A0AAW0C0T5"/>
<dbReference type="Proteomes" id="UP001383192">
    <property type="component" value="Unassembled WGS sequence"/>
</dbReference>